<protein>
    <submittedName>
        <fullName evidence="2">Uncharacterized protein</fullName>
    </submittedName>
</protein>
<feature type="transmembrane region" description="Helical" evidence="1">
    <location>
        <begin position="257"/>
        <end position="276"/>
    </location>
</feature>
<keyword evidence="1" id="KW-0812">Transmembrane</keyword>
<feature type="transmembrane region" description="Helical" evidence="1">
    <location>
        <begin position="291"/>
        <end position="314"/>
    </location>
</feature>
<gene>
    <name evidence="2" type="ORF">HAPAU_15630</name>
</gene>
<name>A0A151AFT8_9EURY</name>
<accession>A0A151AFT8</accession>
<reference evidence="2 3" key="1">
    <citation type="submission" date="2016-02" db="EMBL/GenBank/DDBJ databases">
        <title>Genome sequence of Halalkalicoccus paucihalophilus DSM 24557.</title>
        <authorList>
            <person name="Poehlein A."/>
            <person name="Daniel R."/>
        </authorList>
    </citation>
    <scope>NUCLEOTIDE SEQUENCE [LARGE SCALE GENOMIC DNA]</scope>
    <source>
        <strain evidence="2 3">DSM 24557</strain>
    </source>
</reference>
<proteinExistence type="predicted"/>
<keyword evidence="1" id="KW-1133">Transmembrane helix</keyword>
<evidence type="ECO:0000313" key="3">
    <source>
        <dbReference type="Proteomes" id="UP000075321"/>
    </source>
</evidence>
<dbReference type="Pfam" id="PF25927">
    <property type="entry name" value="DUF7972"/>
    <property type="match status" value="1"/>
</dbReference>
<sequence length="342" mass="37896">MSDEPSDTMRERAEESGTRLWVLMRMNRYVLAGTIMLGVFVAIVSLGFVGLNPLRVLSVQDPDAIQTLFSSMVGPIITGVTLVATIGQLVLSQELGAVGDQRERMQEAMEFRRDIESKTDQGVSPPEPSAFLRELVAGVEDHAERLREEMGDERDEELKERVTEYVDALDEHAETVREEIADTQFGTFDVLWAALDFNYSWKIFQAREIRTDHSEALSEEADEALDDLIVSLQFFGPAREHLKTLYFQHELINLSRALLYAGPPALVVVAAMIMYVDPGAVSGAVLGIDTLTLLVSGAFVLTLAPFVLLVSFVLRIATVAQRTLAMGPFILRESSRDADSDV</sequence>
<comment type="caution">
    <text evidence="2">The sequence shown here is derived from an EMBL/GenBank/DDBJ whole genome shotgun (WGS) entry which is preliminary data.</text>
</comment>
<keyword evidence="3" id="KW-1185">Reference proteome</keyword>
<evidence type="ECO:0000256" key="1">
    <source>
        <dbReference type="SAM" id="Phobius"/>
    </source>
</evidence>
<dbReference type="EMBL" id="LTAZ01000004">
    <property type="protein sequence ID" value="KYH26465.1"/>
    <property type="molecule type" value="Genomic_DNA"/>
</dbReference>
<dbReference type="InterPro" id="IPR058278">
    <property type="entry name" value="DUF7972"/>
</dbReference>
<dbReference type="AlphaFoldDB" id="A0A151AFT8"/>
<evidence type="ECO:0000313" key="2">
    <source>
        <dbReference type="EMBL" id="KYH26465.1"/>
    </source>
</evidence>
<dbReference type="OrthoDB" id="202254at2157"/>
<feature type="transmembrane region" description="Helical" evidence="1">
    <location>
        <begin position="69"/>
        <end position="91"/>
    </location>
</feature>
<feature type="transmembrane region" description="Helical" evidence="1">
    <location>
        <begin position="29"/>
        <end position="49"/>
    </location>
</feature>
<dbReference type="Proteomes" id="UP000075321">
    <property type="component" value="Unassembled WGS sequence"/>
</dbReference>
<dbReference type="PATRIC" id="fig|1008153.3.peg.1583"/>
<keyword evidence="1" id="KW-0472">Membrane</keyword>
<dbReference type="RefSeq" id="WP_066381201.1">
    <property type="nucleotide sequence ID" value="NZ_LTAZ01000004.1"/>
</dbReference>
<organism evidence="2 3">
    <name type="scientific">Halalkalicoccus paucihalophilus</name>
    <dbReference type="NCBI Taxonomy" id="1008153"/>
    <lineage>
        <taxon>Archaea</taxon>
        <taxon>Methanobacteriati</taxon>
        <taxon>Methanobacteriota</taxon>
        <taxon>Stenosarchaea group</taxon>
        <taxon>Halobacteria</taxon>
        <taxon>Halobacteriales</taxon>
        <taxon>Halococcaceae</taxon>
        <taxon>Halalkalicoccus</taxon>
    </lineage>
</organism>